<dbReference type="Pfam" id="PF07679">
    <property type="entry name" value="I-set"/>
    <property type="match status" value="1"/>
</dbReference>
<name>A0A8J7P3W2_ATRSP</name>
<dbReference type="SUPFAM" id="SSF48726">
    <property type="entry name" value="Immunoglobulin"/>
    <property type="match status" value="1"/>
</dbReference>
<dbReference type="Gene3D" id="3.80.10.10">
    <property type="entry name" value="Ribonuclease Inhibitor"/>
    <property type="match status" value="3"/>
</dbReference>
<keyword evidence="8" id="KW-1015">Disulfide bond</keyword>
<sequence>MGRPEDSVRLVAACLLLSLCLSSPASPHCPPQCICETRPWYTPQSVFHQAKTVDCNELQLSSIPWNISGDTQVLLLQSNNISKVTTELQSLINLTELDLSQNHFARMQDIGLSNLTQLITLYLEENQVKELPDFCLKDLVSLEELYINHNQISTIGPKAFAGLGNLLRLHLNSNKLAAIDSRWFEFLPNLEILMIGENPIRGLQGMNFHPLSKLHSLVLAGMGLKNVPANTFEGLSYLESLSFFDNQLTAVPKQALRGLPNLKFLDLNKNPISRVQEGDFSHFPHLEELSLNNMDELVAIERGAFAHLPDMAKLEIRNNPRLSYIDRGAFLDVAGLRTLLVSNNDLSLLPRELLASFPILDEISLHSNPLRCDCLSNWGAILGNQSTLRLLETQITLCATPPQLSGRLLQEVVTTGFSLASNTCLPLISLHTFPAQLNATAGQRLTLNCWAMADPAPQFYWVTPAGDKVTSGPTSAALAPSSSSRKHRVQGQGALEILRVEPEDAGLYTCVAWNSEGADTRSVSLHVSGGGGAAPEGGEPGAGNATGGLVILAKVVHSRSVVLAWRLAPSVTASGHEAPPPRWATATMKIDNPQVSYTAKVPVDIQEYNLTHLLPSTEYEVCLTVSSSTERQTQRSCVNVTTKEATFAVEMVAQPSSVALAAVMGSMFAICIMALLVFYMGRRMKQKACHHSLKKYMQHATAIPLNELYPPLINLLAPSVTASGREAPPPRWATATMKIDNPQVSYTAKVPVDIQEYNLTHLLPSTEYEVCLTVSSSTERQTQRSCVNVTTKEATFAVEMVAQPSSVALAAVMGSMFAICIMALLVFYMGRRMKQKACHHSLKKYMQHATAIPLNELYPPLINLWESEAEKEKECTLDAQAPQIDTSKTYLW</sequence>
<keyword evidence="4 11" id="KW-0732">Signal</keyword>
<dbReference type="GO" id="GO:0005886">
    <property type="term" value="C:plasma membrane"/>
    <property type="evidence" value="ECO:0007669"/>
    <property type="project" value="TreeGrafter"/>
</dbReference>
<dbReference type="FunFam" id="3.80.10.10:FF:001671">
    <property type="entry name" value="Leucine rich repeat neuronal 3"/>
    <property type="match status" value="1"/>
</dbReference>
<dbReference type="PANTHER" id="PTHR24369">
    <property type="entry name" value="ANTIGEN BSP, PUTATIVE-RELATED"/>
    <property type="match status" value="1"/>
</dbReference>
<dbReference type="SMART" id="SM00365">
    <property type="entry name" value="LRR_SD22"/>
    <property type="match status" value="4"/>
</dbReference>
<dbReference type="InterPro" id="IPR013098">
    <property type="entry name" value="Ig_I-set"/>
</dbReference>
<feature type="transmembrane region" description="Helical" evidence="10">
    <location>
        <begin position="658"/>
        <end position="679"/>
    </location>
</feature>
<keyword evidence="7 10" id="KW-0472">Membrane</keyword>
<dbReference type="SMART" id="SM00369">
    <property type="entry name" value="LRR_TYP"/>
    <property type="match status" value="10"/>
</dbReference>
<dbReference type="Gene3D" id="2.60.40.10">
    <property type="entry name" value="Immunoglobulins"/>
    <property type="match status" value="1"/>
</dbReference>
<dbReference type="InterPro" id="IPR003599">
    <property type="entry name" value="Ig_sub"/>
</dbReference>
<keyword evidence="5" id="KW-0677">Repeat</keyword>
<dbReference type="InterPro" id="IPR032675">
    <property type="entry name" value="LRR_dom_sf"/>
</dbReference>
<dbReference type="Proteomes" id="UP000736164">
    <property type="component" value="Unassembled WGS sequence"/>
</dbReference>
<reference evidence="14" key="1">
    <citation type="journal article" date="2021" name="Cell">
        <title>Tracing the genetic footprints of vertebrate landing in non-teleost ray-finned fishes.</title>
        <authorList>
            <person name="Bi X."/>
            <person name="Wang K."/>
            <person name="Yang L."/>
            <person name="Pan H."/>
            <person name="Jiang H."/>
            <person name="Wei Q."/>
            <person name="Fang M."/>
            <person name="Yu H."/>
            <person name="Zhu C."/>
            <person name="Cai Y."/>
            <person name="He Y."/>
            <person name="Gan X."/>
            <person name="Zeng H."/>
            <person name="Yu D."/>
            <person name="Zhu Y."/>
            <person name="Jiang H."/>
            <person name="Qiu Q."/>
            <person name="Yang H."/>
            <person name="Zhang Y.E."/>
            <person name="Wang W."/>
            <person name="Zhu M."/>
            <person name="He S."/>
            <person name="Zhang G."/>
        </authorList>
    </citation>
    <scope>NUCLEOTIDE SEQUENCE</scope>
    <source>
        <strain evidence="14">Allg_001</strain>
    </source>
</reference>
<dbReference type="PROSITE" id="PS51450">
    <property type="entry name" value="LRR"/>
    <property type="match status" value="1"/>
</dbReference>
<evidence type="ECO:0000256" key="5">
    <source>
        <dbReference type="ARBA" id="ARBA00022737"/>
    </source>
</evidence>
<evidence type="ECO:0000256" key="9">
    <source>
        <dbReference type="ARBA" id="ARBA00023319"/>
    </source>
</evidence>
<feature type="transmembrane region" description="Helical" evidence="10">
    <location>
        <begin position="807"/>
        <end position="829"/>
    </location>
</feature>
<dbReference type="InterPro" id="IPR007110">
    <property type="entry name" value="Ig-like_dom"/>
</dbReference>
<dbReference type="Pfam" id="PF13855">
    <property type="entry name" value="LRR_8"/>
    <property type="match status" value="3"/>
</dbReference>
<organism evidence="14 15">
    <name type="scientific">Atractosteus spatula</name>
    <name type="common">Alligator gar</name>
    <name type="synonym">Lepisosteus spatula</name>
    <dbReference type="NCBI Taxonomy" id="7917"/>
    <lineage>
        <taxon>Eukaryota</taxon>
        <taxon>Metazoa</taxon>
        <taxon>Chordata</taxon>
        <taxon>Craniata</taxon>
        <taxon>Vertebrata</taxon>
        <taxon>Euteleostomi</taxon>
        <taxon>Actinopterygii</taxon>
        <taxon>Neopterygii</taxon>
        <taxon>Holostei</taxon>
        <taxon>Semionotiformes</taxon>
        <taxon>Lepisosteidae</taxon>
        <taxon>Atractosteus</taxon>
    </lineage>
</organism>
<dbReference type="SMART" id="SM00409">
    <property type="entry name" value="IG"/>
    <property type="match status" value="1"/>
</dbReference>
<feature type="non-terminal residue" evidence="14">
    <location>
        <position position="1"/>
    </location>
</feature>
<dbReference type="SMART" id="SM00408">
    <property type="entry name" value="IGc2"/>
    <property type="match status" value="1"/>
</dbReference>
<gene>
    <name evidence="14" type="primary">Lrrn1_1</name>
    <name evidence="14" type="ORF">GTO95_0009403</name>
</gene>
<evidence type="ECO:0000256" key="11">
    <source>
        <dbReference type="SAM" id="SignalP"/>
    </source>
</evidence>
<keyword evidence="2" id="KW-0433">Leucine-rich repeat</keyword>
<dbReference type="PROSITE" id="PS50835">
    <property type="entry name" value="IG_LIKE"/>
    <property type="match status" value="1"/>
</dbReference>
<dbReference type="PANTHER" id="PTHR24369:SF210">
    <property type="entry name" value="CHAOPTIN-RELATED"/>
    <property type="match status" value="1"/>
</dbReference>
<dbReference type="InterPro" id="IPR036179">
    <property type="entry name" value="Ig-like_dom_sf"/>
</dbReference>
<evidence type="ECO:0000313" key="15">
    <source>
        <dbReference type="Proteomes" id="UP000736164"/>
    </source>
</evidence>
<dbReference type="InterPro" id="IPR003961">
    <property type="entry name" value="FN3_dom"/>
</dbReference>
<evidence type="ECO:0000256" key="6">
    <source>
        <dbReference type="ARBA" id="ARBA00022989"/>
    </source>
</evidence>
<evidence type="ECO:0000256" key="10">
    <source>
        <dbReference type="SAM" id="Phobius"/>
    </source>
</evidence>
<feature type="domain" description="Fibronectin type-III" evidence="13">
    <location>
        <begin position="545"/>
        <end position="645"/>
    </location>
</feature>
<evidence type="ECO:0000256" key="4">
    <source>
        <dbReference type="ARBA" id="ARBA00022729"/>
    </source>
</evidence>
<protein>
    <submittedName>
        <fullName evidence="14">LRRN1 protein</fullName>
    </submittedName>
</protein>
<feature type="signal peptide" evidence="11">
    <location>
        <begin position="1"/>
        <end position="27"/>
    </location>
</feature>
<evidence type="ECO:0000256" key="3">
    <source>
        <dbReference type="ARBA" id="ARBA00022692"/>
    </source>
</evidence>
<dbReference type="InterPro" id="IPR050541">
    <property type="entry name" value="LRR_TM_domain-containing"/>
</dbReference>
<dbReference type="PROSITE" id="PS50853">
    <property type="entry name" value="FN3"/>
    <property type="match status" value="1"/>
</dbReference>
<evidence type="ECO:0000256" key="7">
    <source>
        <dbReference type="ARBA" id="ARBA00023136"/>
    </source>
</evidence>
<dbReference type="SUPFAM" id="SSF52058">
    <property type="entry name" value="L domain-like"/>
    <property type="match status" value="1"/>
</dbReference>
<dbReference type="InterPro" id="IPR013783">
    <property type="entry name" value="Ig-like_fold"/>
</dbReference>
<feature type="non-terminal residue" evidence="14">
    <location>
        <position position="892"/>
    </location>
</feature>
<evidence type="ECO:0000256" key="8">
    <source>
        <dbReference type="ARBA" id="ARBA00023157"/>
    </source>
</evidence>
<evidence type="ECO:0000256" key="2">
    <source>
        <dbReference type="ARBA" id="ARBA00022614"/>
    </source>
</evidence>
<dbReference type="InterPro" id="IPR003591">
    <property type="entry name" value="Leu-rich_rpt_typical-subtyp"/>
</dbReference>
<proteinExistence type="predicted"/>
<dbReference type="InterPro" id="IPR003598">
    <property type="entry name" value="Ig_sub2"/>
</dbReference>
<keyword evidence="15" id="KW-1185">Reference proteome</keyword>
<comment type="subcellular location">
    <subcellularLocation>
        <location evidence="1">Membrane</location>
        <topology evidence="1">Single-pass membrane protein</topology>
    </subcellularLocation>
</comment>
<evidence type="ECO:0000256" key="1">
    <source>
        <dbReference type="ARBA" id="ARBA00004167"/>
    </source>
</evidence>
<evidence type="ECO:0000313" key="14">
    <source>
        <dbReference type="EMBL" id="MBN3323590.1"/>
    </source>
</evidence>
<evidence type="ECO:0000259" key="13">
    <source>
        <dbReference type="PROSITE" id="PS50853"/>
    </source>
</evidence>
<feature type="domain" description="Ig-like" evidence="12">
    <location>
        <begin position="426"/>
        <end position="524"/>
    </location>
</feature>
<evidence type="ECO:0000259" key="12">
    <source>
        <dbReference type="PROSITE" id="PS50835"/>
    </source>
</evidence>
<dbReference type="InterPro" id="IPR001611">
    <property type="entry name" value="Leu-rich_rpt"/>
</dbReference>
<accession>A0A8J7P3W2</accession>
<feature type="chain" id="PRO_5035145546" evidence="11">
    <location>
        <begin position="28"/>
        <end position="892"/>
    </location>
</feature>
<keyword evidence="9" id="KW-0393">Immunoglobulin domain</keyword>
<dbReference type="FunFam" id="2.60.40.10:FF:000887">
    <property type="entry name" value="leucine-rich repeat neuronal protein 2"/>
    <property type="match status" value="1"/>
</dbReference>
<dbReference type="EMBL" id="JAAWVO010065874">
    <property type="protein sequence ID" value="MBN3323590.1"/>
    <property type="molecule type" value="Genomic_DNA"/>
</dbReference>
<keyword evidence="6 10" id="KW-1133">Transmembrane helix</keyword>
<dbReference type="AlphaFoldDB" id="A0A8J7P3W2"/>
<comment type="caution">
    <text evidence="14">The sequence shown here is derived from an EMBL/GenBank/DDBJ whole genome shotgun (WGS) entry which is preliminary data.</text>
</comment>
<keyword evidence="3 10" id="KW-0812">Transmembrane</keyword>